<evidence type="ECO:0000256" key="2">
    <source>
        <dbReference type="SAM" id="Phobius"/>
    </source>
</evidence>
<feature type="compositionally biased region" description="Low complexity" evidence="1">
    <location>
        <begin position="36"/>
        <end position="55"/>
    </location>
</feature>
<protein>
    <submittedName>
        <fullName evidence="4">Uncharacterized protein</fullName>
    </submittedName>
</protein>
<feature type="transmembrane region" description="Helical" evidence="2">
    <location>
        <begin position="97"/>
        <end position="120"/>
    </location>
</feature>
<evidence type="ECO:0000256" key="1">
    <source>
        <dbReference type="SAM" id="MobiDB-lite"/>
    </source>
</evidence>
<feature type="chain" id="PRO_5032322641" evidence="3">
    <location>
        <begin position="17"/>
        <end position="296"/>
    </location>
</feature>
<evidence type="ECO:0000256" key="3">
    <source>
        <dbReference type="SAM" id="SignalP"/>
    </source>
</evidence>
<keyword evidence="5" id="KW-1185">Reference proteome</keyword>
<feature type="region of interest" description="Disordered" evidence="1">
    <location>
        <begin position="222"/>
        <end position="281"/>
    </location>
</feature>
<feature type="region of interest" description="Disordered" evidence="1">
    <location>
        <begin position="26"/>
        <end position="56"/>
    </location>
</feature>
<keyword evidence="2" id="KW-1133">Transmembrane helix</keyword>
<reference evidence="4" key="1">
    <citation type="submission" date="2020-10" db="EMBL/GenBank/DDBJ databases">
        <title>Genome Sequence of Monilinia vaccinii-corymbosi Sheds Light on Mummy Berry Disease Infection of Blueberry and Mating Type.</title>
        <authorList>
            <person name="Yow A.G."/>
            <person name="Zhang Y."/>
            <person name="Bansal K."/>
            <person name="Eacker S.M."/>
            <person name="Sullivan S."/>
            <person name="Liachko I."/>
            <person name="Cubeta M.A."/>
            <person name="Rollins J.A."/>
            <person name="Ashrafi H."/>
        </authorList>
    </citation>
    <scope>NUCLEOTIDE SEQUENCE</scope>
    <source>
        <strain evidence="4">RL-1</strain>
    </source>
</reference>
<gene>
    <name evidence="4" type="ORF">DSL72_001874</name>
</gene>
<name>A0A8A3PB20_9HELO</name>
<feature type="signal peptide" evidence="3">
    <location>
        <begin position="1"/>
        <end position="16"/>
    </location>
</feature>
<keyword evidence="2" id="KW-0812">Transmembrane</keyword>
<keyword evidence="3" id="KW-0732">Signal</keyword>
<proteinExistence type="predicted"/>
<keyword evidence="2" id="KW-0472">Membrane</keyword>
<dbReference type="EMBL" id="CP063407">
    <property type="protein sequence ID" value="QSZ32300.1"/>
    <property type="molecule type" value="Genomic_DNA"/>
</dbReference>
<accession>A0A8A3PB20</accession>
<dbReference type="Proteomes" id="UP000672032">
    <property type="component" value="Chromosome 3"/>
</dbReference>
<evidence type="ECO:0000313" key="5">
    <source>
        <dbReference type="Proteomes" id="UP000672032"/>
    </source>
</evidence>
<sequence>MKYRISCLLWPAVSWAAVIPAPIAPNRGDESNEIKQPIPISPSSSSSSSSSSSQSLEIRGYRDYRDYREYHADSFHHTKHDSHEPHSRPHIPTSWKVAFGVDAFVLLITALILCMLVCILRKEYKKRNLHPGDPAYVGAKDGFGRRMKSARSGRSARARAWSYDPIREEEEGGEAAGMGMGMGMEMEMGGAEDVRLGGLVLGPRDAEDEMSSVAMAMRDHPLAPAGSENENGEGARKGKGTKAKRAWKGKHVRFSSWGGETARRDSSGVVAGSSGKEHGGAVALRLAEAHEYVQTP</sequence>
<dbReference type="AlphaFoldDB" id="A0A8A3PB20"/>
<dbReference type="OrthoDB" id="3542986at2759"/>
<evidence type="ECO:0000313" key="4">
    <source>
        <dbReference type="EMBL" id="QSZ32300.1"/>
    </source>
</evidence>
<organism evidence="4 5">
    <name type="scientific">Monilinia vaccinii-corymbosi</name>
    <dbReference type="NCBI Taxonomy" id="61207"/>
    <lineage>
        <taxon>Eukaryota</taxon>
        <taxon>Fungi</taxon>
        <taxon>Dikarya</taxon>
        <taxon>Ascomycota</taxon>
        <taxon>Pezizomycotina</taxon>
        <taxon>Leotiomycetes</taxon>
        <taxon>Helotiales</taxon>
        <taxon>Sclerotiniaceae</taxon>
        <taxon>Monilinia</taxon>
    </lineage>
</organism>
<feature type="compositionally biased region" description="Basic residues" evidence="1">
    <location>
        <begin position="237"/>
        <end position="253"/>
    </location>
</feature>